<dbReference type="Gene3D" id="2.40.360.20">
    <property type="match status" value="1"/>
</dbReference>
<dbReference type="EMBL" id="JAWXVG010000005">
    <property type="protein sequence ID" value="MDX6182818.1"/>
    <property type="molecule type" value="Genomic_DNA"/>
</dbReference>
<dbReference type="PROSITE" id="PS51257">
    <property type="entry name" value="PROKAR_LIPOPROTEIN"/>
    <property type="match status" value="1"/>
</dbReference>
<comment type="caution">
    <text evidence="3">The sequence shown here is derived from an EMBL/GenBank/DDBJ whole genome shotgun (WGS) entry which is preliminary data.</text>
</comment>
<dbReference type="AlphaFoldDB" id="A0AAJ2SGW8"/>
<keyword evidence="5" id="KW-1185">Reference proteome</keyword>
<name>A0AAJ2SGW8_9FLAO</name>
<dbReference type="EMBL" id="JAWXVH010000005">
    <property type="protein sequence ID" value="MDX6186271.1"/>
    <property type="molecule type" value="Genomic_DNA"/>
</dbReference>
<feature type="chain" id="PRO_5042566408" description="Lipoprotein" evidence="1">
    <location>
        <begin position="21"/>
        <end position="232"/>
    </location>
</feature>
<evidence type="ECO:0000313" key="2">
    <source>
        <dbReference type="EMBL" id="MDX6182818.1"/>
    </source>
</evidence>
<evidence type="ECO:0000313" key="4">
    <source>
        <dbReference type="Proteomes" id="UP001270053"/>
    </source>
</evidence>
<keyword evidence="1" id="KW-0732">Signal</keyword>
<accession>A0AAJ2SGW8</accession>
<feature type="signal peptide" evidence="1">
    <location>
        <begin position="1"/>
        <end position="20"/>
    </location>
</feature>
<proteinExistence type="predicted"/>
<dbReference type="Proteomes" id="UP001278738">
    <property type="component" value="Unassembled WGS sequence"/>
</dbReference>
<sequence>MKKLKSIALVVLFVSTSLFVSCSNDSDNPNEETPEASKGDYWPTAVGNQWVLNQSGSETIMKILSSEKVNGQTYFKFDKFFTTTSQVTGSASASIKKVDGDYYIKLDDIVTNSNGISSKISGYEFIFFKDYLEVSKTWTGNYTQTTTIDFPGVPAIKMNVKYTGTIVEKGATATIKNVTYKDVVKFKLKLETSLEGQSAGSTEAEYWISKGVGVIKFTMNDVSSELVSYKLN</sequence>
<organism evidence="3 4">
    <name type="scientific">Flavobacterium flavipigmentatum</name>
    <dbReference type="NCBI Taxonomy" id="2893884"/>
    <lineage>
        <taxon>Bacteria</taxon>
        <taxon>Pseudomonadati</taxon>
        <taxon>Bacteroidota</taxon>
        <taxon>Flavobacteriia</taxon>
        <taxon>Flavobacteriales</taxon>
        <taxon>Flavobacteriaceae</taxon>
        <taxon>Flavobacterium</taxon>
    </lineage>
</organism>
<dbReference type="RefSeq" id="WP_229974090.1">
    <property type="nucleotide sequence ID" value="NZ_CP087133.1"/>
</dbReference>
<reference evidence="3 5" key="1">
    <citation type="submission" date="2023-11" db="EMBL/GenBank/DDBJ databases">
        <title>Unpublished Manusciprt.</title>
        <authorList>
            <person name="Saticioglu I.B."/>
            <person name="Ay H."/>
            <person name="Ajmi N."/>
            <person name="Altun S."/>
            <person name="Duman M."/>
        </authorList>
    </citation>
    <scope>NUCLEOTIDE SEQUENCE</scope>
    <source>
        <strain evidence="2 5">Fl-33</strain>
        <strain evidence="3">Fl-77</strain>
    </source>
</reference>
<gene>
    <name evidence="2" type="ORF">SGQ18_11650</name>
    <name evidence="3" type="ORF">SGQ44_10905</name>
</gene>
<protein>
    <recommendedName>
        <fullName evidence="6">Lipoprotein</fullName>
    </recommendedName>
</protein>
<dbReference type="Proteomes" id="UP001270053">
    <property type="component" value="Unassembled WGS sequence"/>
</dbReference>
<evidence type="ECO:0008006" key="6">
    <source>
        <dbReference type="Google" id="ProtNLM"/>
    </source>
</evidence>
<evidence type="ECO:0000313" key="5">
    <source>
        <dbReference type="Proteomes" id="UP001278738"/>
    </source>
</evidence>
<evidence type="ECO:0000313" key="3">
    <source>
        <dbReference type="EMBL" id="MDX6186271.1"/>
    </source>
</evidence>
<evidence type="ECO:0000256" key="1">
    <source>
        <dbReference type="SAM" id="SignalP"/>
    </source>
</evidence>